<dbReference type="PANTHER" id="PTHR21363">
    <property type="entry name" value="PREPHENATE DEHYDROGENASE"/>
    <property type="match status" value="1"/>
</dbReference>
<dbReference type="GO" id="GO:0004665">
    <property type="term" value="F:prephenate dehydrogenase (NADP+) activity"/>
    <property type="evidence" value="ECO:0007669"/>
    <property type="project" value="InterPro"/>
</dbReference>
<dbReference type="Pfam" id="PF02153">
    <property type="entry name" value="PDH_N"/>
    <property type="match status" value="1"/>
</dbReference>
<dbReference type="InterPro" id="IPR046825">
    <property type="entry name" value="PDH_C"/>
</dbReference>
<dbReference type="Pfam" id="PF20463">
    <property type="entry name" value="PDH_C"/>
    <property type="match status" value="1"/>
</dbReference>
<dbReference type="OrthoDB" id="9809920at2"/>
<keyword evidence="5" id="KW-0028">Amino-acid biosynthesis</keyword>
<evidence type="ECO:0000256" key="5">
    <source>
        <dbReference type="ARBA" id="ARBA00022605"/>
    </source>
</evidence>
<keyword evidence="7" id="KW-0520">NAD</keyword>
<dbReference type="InterPro" id="IPR008927">
    <property type="entry name" value="6-PGluconate_DH-like_C_sf"/>
</dbReference>
<dbReference type="GO" id="GO:0070403">
    <property type="term" value="F:NAD+ binding"/>
    <property type="evidence" value="ECO:0007669"/>
    <property type="project" value="InterPro"/>
</dbReference>
<dbReference type="EMBL" id="FUYB01000003">
    <property type="protein sequence ID" value="SKA71092.1"/>
    <property type="molecule type" value="Genomic_DNA"/>
</dbReference>
<gene>
    <name evidence="11" type="ORF">SAMN02745130_00780</name>
</gene>
<keyword evidence="6" id="KW-0560">Oxidoreductase</keyword>
<evidence type="ECO:0000313" key="12">
    <source>
        <dbReference type="Proteomes" id="UP000190460"/>
    </source>
</evidence>
<accession>A0A1T4W1G9</accession>
<dbReference type="PROSITE" id="PS51176">
    <property type="entry name" value="PDH_ADH"/>
    <property type="match status" value="1"/>
</dbReference>
<dbReference type="InterPro" id="IPR050812">
    <property type="entry name" value="Preph/Arog_dehydrog"/>
</dbReference>
<evidence type="ECO:0000256" key="3">
    <source>
        <dbReference type="ARBA" id="ARBA00012068"/>
    </source>
</evidence>
<reference evidence="11 12" key="1">
    <citation type="submission" date="2017-02" db="EMBL/GenBank/DDBJ databases">
        <authorList>
            <person name="Peterson S.W."/>
        </authorList>
    </citation>
    <scope>NUCLEOTIDE SEQUENCE [LARGE SCALE GENOMIC DNA]</scope>
    <source>
        <strain evidence="11 12">ATCC 49788</strain>
    </source>
</reference>
<comment type="similarity">
    <text evidence="2">Belongs to the prephenate/arogenate dehydrogenase family.</text>
</comment>
<dbReference type="FunFam" id="1.10.3660.10:FF:000003">
    <property type="entry name" value="Prephenate dehydrogenase"/>
    <property type="match status" value="1"/>
</dbReference>
<dbReference type="Proteomes" id="UP000190460">
    <property type="component" value="Unassembled WGS sequence"/>
</dbReference>
<keyword evidence="12" id="KW-1185">Reference proteome</keyword>
<evidence type="ECO:0000256" key="4">
    <source>
        <dbReference type="ARBA" id="ARBA00022498"/>
    </source>
</evidence>
<evidence type="ECO:0000256" key="6">
    <source>
        <dbReference type="ARBA" id="ARBA00023002"/>
    </source>
</evidence>
<evidence type="ECO:0000259" key="10">
    <source>
        <dbReference type="PROSITE" id="PS51176"/>
    </source>
</evidence>
<evidence type="ECO:0000256" key="8">
    <source>
        <dbReference type="ARBA" id="ARBA00023141"/>
    </source>
</evidence>
<dbReference type="RefSeq" id="WP_078921277.1">
    <property type="nucleotide sequence ID" value="NZ_FUYB01000003.1"/>
</dbReference>
<evidence type="ECO:0000256" key="1">
    <source>
        <dbReference type="ARBA" id="ARBA00005067"/>
    </source>
</evidence>
<keyword evidence="8" id="KW-0057">Aromatic amino acid biosynthesis</keyword>
<organism evidence="11 12">
    <name type="scientific">Thiothrix eikelboomii</name>
    <dbReference type="NCBI Taxonomy" id="92487"/>
    <lineage>
        <taxon>Bacteria</taxon>
        <taxon>Pseudomonadati</taxon>
        <taxon>Pseudomonadota</taxon>
        <taxon>Gammaproteobacteria</taxon>
        <taxon>Thiotrichales</taxon>
        <taxon>Thiotrichaceae</taxon>
        <taxon>Thiothrix</taxon>
    </lineage>
</organism>
<protein>
    <recommendedName>
        <fullName evidence="3">prephenate dehydrogenase</fullName>
        <ecNumber evidence="3">1.3.1.12</ecNumber>
    </recommendedName>
</protein>
<dbReference type="SUPFAM" id="SSF51735">
    <property type="entry name" value="NAD(P)-binding Rossmann-fold domains"/>
    <property type="match status" value="1"/>
</dbReference>
<dbReference type="Gene3D" id="3.40.50.720">
    <property type="entry name" value="NAD(P)-binding Rossmann-like Domain"/>
    <property type="match status" value="1"/>
</dbReference>
<feature type="domain" description="Prephenate/arogenate dehydrogenase" evidence="10">
    <location>
        <begin position="3"/>
        <end position="291"/>
    </location>
</feature>
<name>A0A1T4W1G9_9GAMM</name>
<dbReference type="FunFam" id="3.40.50.720:FF:000208">
    <property type="entry name" value="Prephenate dehydrogenase"/>
    <property type="match status" value="1"/>
</dbReference>
<dbReference type="Gene3D" id="1.10.3660.10">
    <property type="entry name" value="6-phosphogluconate dehydrogenase C-terminal like domain"/>
    <property type="match status" value="1"/>
</dbReference>
<comment type="catalytic activity">
    <reaction evidence="9">
        <text>prephenate + NAD(+) = 3-(4-hydroxyphenyl)pyruvate + CO2 + NADH</text>
        <dbReference type="Rhea" id="RHEA:13869"/>
        <dbReference type="ChEBI" id="CHEBI:16526"/>
        <dbReference type="ChEBI" id="CHEBI:29934"/>
        <dbReference type="ChEBI" id="CHEBI:36242"/>
        <dbReference type="ChEBI" id="CHEBI:57540"/>
        <dbReference type="ChEBI" id="CHEBI:57945"/>
        <dbReference type="EC" id="1.3.1.12"/>
    </reaction>
</comment>
<comment type="pathway">
    <text evidence="1">Amino-acid biosynthesis; L-tyrosine biosynthesis; (4-hydroxyphenyl)pyruvate from prephenate (NAD(+) route): step 1/1.</text>
</comment>
<proteinExistence type="inferred from homology"/>
<dbReference type="PANTHER" id="PTHR21363:SF0">
    <property type="entry name" value="PREPHENATE DEHYDROGENASE [NADP(+)]"/>
    <property type="match status" value="1"/>
</dbReference>
<dbReference type="EC" id="1.3.1.12" evidence="3"/>
<evidence type="ECO:0000256" key="9">
    <source>
        <dbReference type="ARBA" id="ARBA00049260"/>
    </source>
</evidence>
<dbReference type="STRING" id="92487.SAMN02745130_00780"/>
<evidence type="ECO:0000313" key="11">
    <source>
        <dbReference type="EMBL" id="SKA71092.1"/>
    </source>
</evidence>
<evidence type="ECO:0000256" key="7">
    <source>
        <dbReference type="ARBA" id="ARBA00023027"/>
    </source>
</evidence>
<dbReference type="InterPro" id="IPR003099">
    <property type="entry name" value="Prephen_DH"/>
</dbReference>
<dbReference type="GO" id="GO:0008977">
    <property type="term" value="F:prephenate dehydrogenase (NAD+) activity"/>
    <property type="evidence" value="ECO:0007669"/>
    <property type="project" value="UniProtKB-EC"/>
</dbReference>
<dbReference type="InterPro" id="IPR046826">
    <property type="entry name" value="PDH_N"/>
</dbReference>
<dbReference type="InterPro" id="IPR036291">
    <property type="entry name" value="NAD(P)-bd_dom_sf"/>
</dbReference>
<keyword evidence="4" id="KW-0827">Tyrosine biosynthesis</keyword>
<dbReference type="GO" id="GO:0006571">
    <property type="term" value="P:tyrosine biosynthetic process"/>
    <property type="evidence" value="ECO:0007669"/>
    <property type="project" value="UniProtKB-KW"/>
</dbReference>
<evidence type="ECO:0000256" key="2">
    <source>
        <dbReference type="ARBA" id="ARBA00007964"/>
    </source>
</evidence>
<sequence>MINKLVIFGVGLIGGSLALALREANYCKQIVGCGRNTENLQKAMKLGVIDSYTLDAQAAVRDADMVLLAVPMGAMQAVLEQIKEALPANCILTDAGSTKGSIVGQVREVMGADYTQFVPGHPVAGREKSGVDAAVADLYQGRRVILTPTQNTDPKALAAVAAMWEVTGAMVEQMPVDLHDQVLAATSHLPHVLAFSLVDTLLNMPQQEDILRYAAGGFRDFTRIASSDPVMWRDICLYNDEAILSMIQALQTNLSEFAKLIREQHGDALYQRMTKAKQARDNYIARFEPLQSAGQP</sequence>
<dbReference type="SUPFAM" id="SSF48179">
    <property type="entry name" value="6-phosphogluconate dehydrogenase C-terminal domain-like"/>
    <property type="match status" value="1"/>
</dbReference>
<dbReference type="AlphaFoldDB" id="A0A1T4W1G9"/>